<dbReference type="Proteomes" id="UP000886595">
    <property type="component" value="Unassembled WGS sequence"/>
</dbReference>
<feature type="region of interest" description="Disordered" evidence="1">
    <location>
        <begin position="286"/>
        <end position="448"/>
    </location>
</feature>
<proteinExistence type="predicted"/>
<feature type="compositionally biased region" description="Acidic residues" evidence="1">
    <location>
        <begin position="385"/>
        <end position="394"/>
    </location>
</feature>
<feature type="compositionally biased region" description="Basic and acidic residues" evidence="1">
    <location>
        <begin position="425"/>
        <end position="435"/>
    </location>
</feature>
<dbReference type="InterPro" id="IPR012417">
    <property type="entry name" value="CaM-bd_dom_pln"/>
</dbReference>
<evidence type="ECO:0000256" key="1">
    <source>
        <dbReference type="SAM" id="MobiDB-lite"/>
    </source>
</evidence>
<feature type="region of interest" description="Disordered" evidence="1">
    <location>
        <begin position="237"/>
        <end position="256"/>
    </location>
</feature>
<dbReference type="InterPro" id="IPR044681">
    <property type="entry name" value="PICBP-like"/>
</dbReference>
<accession>A0A8X7W9E2</accession>
<reference evidence="3 4" key="1">
    <citation type="submission" date="2020-02" db="EMBL/GenBank/DDBJ databases">
        <authorList>
            <person name="Ma Q."/>
            <person name="Huang Y."/>
            <person name="Song X."/>
            <person name="Pei D."/>
        </authorList>
    </citation>
    <scope>NUCLEOTIDE SEQUENCE [LARGE SCALE GENOMIC DNA]</scope>
    <source>
        <strain evidence="3">Sxm20200214</strain>
        <tissue evidence="3">Leaf</tissue>
    </source>
</reference>
<feature type="compositionally biased region" description="Basic and acidic residues" evidence="1">
    <location>
        <begin position="246"/>
        <end position="256"/>
    </location>
</feature>
<dbReference type="EMBL" id="JAAMPC010000002">
    <property type="protein sequence ID" value="KAG2326429.1"/>
    <property type="molecule type" value="Genomic_DNA"/>
</dbReference>
<evidence type="ECO:0000259" key="2">
    <source>
        <dbReference type="SMART" id="SM01054"/>
    </source>
</evidence>
<organism evidence="3 4">
    <name type="scientific">Brassica carinata</name>
    <name type="common">Ethiopian mustard</name>
    <name type="synonym">Abyssinian cabbage</name>
    <dbReference type="NCBI Taxonomy" id="52824"/>
    <lineage>
        <taxon>Eukaryota</taxon>
        <taxon>Viridiplantae</taxon>
        <taxon>Streptophyta</taxon>
        <taxon>Embryophyta</taxon>
        <taxon>Tracheophyta</taxon>
        <taxon>Spermatophyta</taxon>
        <taxon>Magnoliopsida</taxon>
        <taxon>eudicotyledons</taxon>
        <taxon>Gunneridae</taxon>
        <taxon>Pentapetalae</taxon>
        <taxon>rosids</taxon>
        <taxon>malvids</taxon>
        <taxon>Brassicales</taxon>
        <taxon>Brassicaceae</taxon>
        <taxon>Brassiceae</taxon>
        <taxon>Brassica</taxon>
    </lineage>
</organism>
<feature type="compositionally biased region" description="Basic and acidic residues" evidence="1">
    <location>
        <begin position="291"/>
        <end position="313"/>
    </location>
</feature>
<name>A0A8X7W9E2_BRACI</name>
<feature type="compositionally biased region" description="Polar residues" evidence="1">
    <location>
        <begin position="94"/>
        <end position="106"/>
    </location>
</feature>
<comment type="caution">
    <text evidence="3">The sequence shown here is derived from an EMBL/GenBank/DDBJ whole genome shotgun (WGS) entry which is preliminary data.</text>
</comment>
<feature type="compositionally biased region" description="Polar residues" evidence="1">
    <location>
        <begin position="407"/>
        <end position="421"/>
    </location>
</feature>
<feature type="compositionally biased region" description="Acidic residues" evidence="1">
    <location>
        <begin position="314"/>
        <end position="323"/>
    </location>
</feature>
<keyword evidence="4" id="KW-1185">Reference proteome</keyword>
<feature type="compositionally biased region" description="Polar residues" evidence="1">
    <location>
        <begin position="49"/>
        <end position="60"/>
    </location>
</feature>
<protein>
    <recommendedName>
        <fullName evidence="2">Calmodulin-binding domain-containing protein</fullName>
    </recommendedName>
</protein>
<sequence length="527" mass="59645">MVQRKTCQATESFNIQPETRCGQEHLKSLGPEMMTMKKRTKPKRKVIDSSVSQSGTPQSTPKKHDVVVVKGTGMSPNYMKGTSSSEARKENKSRLNLTKNQKSQTGLKHDSRHGVIKEKSIKKPSSRMVRGLTKARSFKRCSQRATCSSTLKDTKFPEYLMLHDDDEVSGTSVLKVCPYTYCSLNGHLHKQYPPLKSFISARRRSLKSQKNVKMEASKEDLVEMYVETIEVDVDTQISEAFSEGAPRSETDSDDYSDAKDMVKFSESDTEEAFVDDSVKEMQETYEADDYYSEKAEMVKTSEAEHGTESKQSDLEESLVDDSVQETSCEVNDDSDSEEMVRFLKGGHDLEETLLDDSEKEIQENSEVIGADDAGEETLKDKAEDSNEESQDQTEETTKVPYNRKQKPCNQEESDATISWTITKGKKPEAETEDLRGFNPREPNYLPLVPDADTEKVDLKHQDIDEKKNSEDWMFDYALQRAVTKLSSARKKKVALLVEAFETVKPVMPRGREPAPVMSYGRHLQTCN</sequence>
<feature type="domain" description="Calmodulin-binding" evidence="2">
    <location>
        <begin position="395"/>
        <end position="505"/>
    </location>
</feature>
<dbReference type="Pfam" id="PF07839">
    <property type="entry name" value="CaM_binding"/>
    <property type="match status" value="1"/>
</dbReference>
<evidence type="ECO:0000313" key="4">
    <source>
        <dbReference type="Proteomes" id="UP000886595"/>
    </source>
</evidence>
<dbReference type="PANTHER" id="PTHR33923">
    <property type="entry name" value="CALMODULIN-BINDING PROTEIN-RELATED"/>
    <property type="match status" value="1"/>
</dbReference>
<evidence type="ECO:0000313" key="3">
    <source>
        <dbReference type="EMBL" id="KAG2326429.1"/>
    </source>
</evidence>
<feature type="compositionally biased region" description="Basic and acidic residues" evidence="1">
    <location>
        <begin position="338"/>
        <end position="350"/>
    </location>
</feature>
<feature type="region of interest" description="Disordered" evidence="1">
    <location>
        <begin position="19"/>
        <end position="114"/>
    </location>
</feature>
<dbReference type="AlphaFoldDB" id="A0A8X7W9E2"/>
<gene>
    <name evidence="3" type="ORF">Bca52824_009157</name>
</gene>
<dbReference type="PANTHER" id="PTHR33923:SF2">
    <property type="entry name" value="CALMODULIN-BINDING PROTEIN-RELATED"/>
    <property type="match status" value="1"/>
</dbReference>
<dbReference type="SMART" id="SM01054">
    <property type="entry name" value="CaM_binding"/>
    <property type="match status" value="1"/>
</dbReference>
<dbReference type="OrthoDB" id="1304871at2759"/>
<dbReference type="GO" id="GO:0005516">
    <property type="term" value="F:calmodulin binding"/>
    <property type="evidence" value="ECO:0007669"/>
    <property type="project" value="InterPro"/>
</dbReference>